<name>A0A0G1A8J1_9BACT</name>
<dbReference type="Proteomes" id="UP000034837">
    <property type="component" value="Unassembled WGS sequence"/>
</dbReference>
<evidence type="ECO:0000313" key="1">
    <source>
        <dbReference type="EMBL" id="KKS57239.1"/>
    </source>
</evidence>
<organism evidence="1 2">
    <name type="scientific">Candidatus Magasanikbacteria bacterium GW2011_GWA2_42_32</name>
    <dbReference type="NCBI Taxonomy" id="1619039"/>
    <lineage>
        <taxon>Bacteria</taxon>
        <taxon>Candidatus Magasanikiibacteriota</taxon>
    </lineage>
</organism>
<evidence type="ECO:0000313" key="2">
    <source>
        <dbReference type="Proteomes" id="UP000034837"/>
    </source>
</evidence>
<sequence length="602" mass="67998">MEEKLKDNPPVFLQDHIFNPQLTDKYADVFANYSLAEIKPLNLLIRQVYYREITLADFLREAEKLNLKEFRVKVWPVILQFDFLPLAEYLEIKINDWLKYLPTAEEKNLKFVDLNKWLDDFFSTLPVERSVEEKNKVLKILQKFLQGHKNEQETIEALGRSEKLGGIEMIEEEVGDLLEELKKMWLLAEEKGQIVTTQKISFIELGKEVYVLPPPETVKAPFVPTPKRVSFPVPKAAIVPQITPLSTPGLIKKEPLLPVKPSTDWKKDAEELQKSSLSPIINSQSKNHDQIAEEIIKKSGVVVPLDLFQRFKMILVSRLKEVRKQGEVKERLTAHTLNGGLGLAPEAAAKVLSVLEDFHQRELSGFNQMPKQEKKIPFAPSFTISTAVSSPVLVEEKKSEIKPISKPVFSPPATTSTVTPPKLISPIANPKITPSATSSDIAPVTASAVKITEEKGRLQAQKIAPPAPAFRPSINAVPQTPSGRAKVEDIAYTPRLIGPVEELKEMSLLEFRRLSPKPQTAADKILSKIDLLTKENYNKKIQGIEAWRRSALIQNYNAILSASLNQGKPIVQILKENQGKKQETLSEEEFKVIMELNRRLQF</sequence>
<accession>A0A0G1A8J1</accession>
<protein>
    <submittedName>
        <fullName evidence="1">Uncharacterized protein</fullName>
    </submittedName>
</protein>
<dbReference type="EMBL" id="LCDO01000002">
    <property type="protein sequence ID" value="KKS57239.1"/>
    <property type="molecule type" value="Genomic_DNA"/>
</dbReference>
<dbReference type="AlphaFoldDB" id="A0A0G1A8J1"/>
<comment type="caution">
    <text evidence="1">The sequence shown here is derived from an EMBL/GenBank/DDBJ whole genome shotgun (WGS) entry which is preliminary data.</text>
</comment>
<reference evidence="1 2" key="1">
    <citation type="journal article" date="2015" name="Nature">
        <title>rRNA introns, odd ribosomes, and small enigmatic genomes across a large radiation of phyla.</title>
        <authorList>
            <person name="Brown C.T."/>
            <person name="Hug L.A."/>
            <person name="Thomas B.C."/>
            <person name="Sharon I."/>
            <person name="Castelle C.J."/>
            <person name="Singh A."/>
            <person name="Wilkins M.J."/>
            <person name="Williams K.H."/>
            <person name="Banfield J.F."/>
        </authorList>
    </citation>
    <scope>NUCLEOTIDE SEQUENCE [LARGE SCALE GENOMIC DNA]</scope>
</reference>
<proteinExistence type="predicted"/>
<gene>
    <name evidence="1" type="ORF">UV20_C0002G0028</name>
</gene>